<dbReference type="InterPro" id="IPR025751">
    <property type="entry name" value="RsbRD_N_dom"/>
</dbReference>
<dbReference type="InterPro" id="IPR025736">
    <property type="entry name" value="PucR_C-HTH_dom"/>
</dbReference>
<dbReference type="PANTHER" id="PTHR33744">
    <property type="entry name" value="CARBOHYDRATE DIACID REGULATOR"/>
    <property type="match status" value="1"/>
</dbReference>
<reference evidence="4 5" key="1">
    <citation type="journal article" date="2019" name="Int. J. Syst. Evol. Microbiol.">
        <title>The Global Catalogue of Microorganisms (GCM) 10K type strain sequencing project: providing services to taxonomists for standard genome sequencing and annotation.</title>
        <authorList>
            <consortium name="The Broad Institute Genomics Platform"/>
            <consortium name="The Broad Institute Genome Sequencing Center for Infectious Disease"/>
            <person name="Wu L."/>
            <person name="Ma J."/>
        </authorList>
    </citation>
    <scope>NUCLEOTIDE SEQUENCE [LARGE SCALE GENOMIC DNA]</scope>
    <source>
        <strain evidence="4 5">JCM 15933</strain>
    </source>
</reference>
<gene>
    <name evidence="4" type="ORF">GCM10009827_119350</name>
</gene>
<evidence type="ECO:0000256" key="1">
    <source>
        <dbReference type="SAM" id="MobiDB-lite"/>
    </source>
</evidence>
<dbReference type="Pfam" id="PF14361">
    <property type="entry name" value="RsbRD_N"/>
    <property type="match status" value="1"/>
</dbReference>
<dbReference type="Proteomes" id="UP001501470">
    <property type="component" value="Unassembled WGS sequence"/>
</dbReference>
<evidence type="ECO:0000313" key="4">
    <source>
        <dbReference type="EMBL" id="GAA1577690.1"/>
    </source>
</evidence>
<evidence type="ECO:0000313" key="5">
    <source>
        <dbReference type="Proteomes" id="UP001501470"/>
    </source>
</evidence>
<dbReference type="PANTHER" id="PTHR33744:SF1">
    <property type="entry name" value="DNA-BINDING TRANSCRIPTIONAL ACTIVATOR ADER"/>
    <property type="match status" value="1"/>
</dbReference>
<dbReference type="RefSeq" id="WP_344515859.1">
    <property type="nucleotide sequence ID" value="NZ_BAAAQD010000067.1"/>
</dbReference>
<dbReference type="Gene3D" id="1.10.10.2840">
    <property type="entry name" value="PucR C-terminal helix-turn-helix domain"/>
    <property type="match status" value="1"/>
</dbReference>
<dbReference type="InterPro" id="IPR042070">
    <property type="entry name" value="PucR_C-HTH_sf"/>
</dbReference>
<feature type="region of interest" description="Disordered" evidence="1">
    <location>
        <begin position="409"/>
        <end position="433"/>
    </location>
</feature>
<organism evidence="4 5">
    <name type="scientific">Dactylosporangium maewongense</name>
    <dbReference type="NCBI Taxonomy" id="634393"/>
    <lineage>
        <taxon>Bacteria</taxon>
        <taxon>Bacillati</taxon>
        <taxon>Actinomycetota</taxon>
        <taxon>Actinomycetes</taxon>
        <taxon>Micromonosporales</taxon>
        <taxon>Micromonosporaceae</taxon>
        <taxon>Dactylosporangium</taxon>
    </lineage>
</organism>
<dbReference type="Pfam" id="PF13556">
    <property type="entry name" value="HTH_30"/>
    <property type="match status" value="1"/>
</dbReference>
<sequence length="433" mass="47132">MVNRRHPASPVPASAARLLRPLAGALLNDLDRLTDELVVDIQQHGLLYATEARVTRADLWATSHANVRRILQLLAGSVPTGTDPLDAPRDTGRRRAEQGMPLEAVLQAFRRGGRVVWHAMVEHARNTPDVNHDTLLDCATAIWEVIDRQSSAVAVEYRLTEMELHKRDATRREALFEALLDGHGDNSTVLQAAATAIGIPITDRYLVAVAVHDPANVPALPTPSFALRAIGVWSYWRARPHAHIGLIRMCGRPVDEIISALRTLPGRTIGLSPELSSLAALGEGRSLAEHALRTIPTGRPDVAWLDERLPEALLCDAPAIASRLVDRYLAPILQAPEGESRQLLHTLQTWLDCGGSAGRAATILFCHRNTVLNRLSRIESLTNRSTDSGRDRMGWALALQALPLLTTLGTPSDQPTYPPSSLPDTMPSASTPA</sequence>
<evidence type="ECO:0000259" key="2">
    <source>
        <dbReference type="Pfam" id="PF13556"/>
    </source>
</evidence>
<keyword evidence="5" id="KW-1185">Reference proteome</keyword>
<comment type="caution">
    <text evidence="4">The sequence shown here is derived from an EMBL/GenBank/DDBJ whole genome shotgun (WGS) entry which is preliminary data.</text>
</comment>
<accession>A0ABN2DHL1</accession>
<dbReference type="EMBL" id="BAAAQD010000067">
    <property type="protein sequence ID" value="GAA1577690.1"/>
    <property type="molecule type" value="Genomic_DNA"/>
</dbReference>
<evidence type="ECO:0000259" key="3">
    <source>
        <dbReference type="Pfam" id="PF14361"/>
    </source>
</evidence>
<dbReference type="InterPro" id="IPR051448">
    <property type="entry name" value="CdaR-like_regulators"/>
</dbReference>
<feature type="domain" description="PucR C-terminal helix-turn-helix" evidence="2">
    <location>
        <begin position="343"/>
        <end position="401"/>
    </location>
</feature>
<protein>
    <submittedName>
        <fullName evidence="4">Helix-turn-helix domain-containing protein</fullName>
    </submittedName>
</protein>
<feature type="domain" description="RsbT co-antagonist protein RsbRD N-terminal" evidence="3">
    <location>
        <begin position="31"/>
        <end position="172"/>
    </location>
</feature>
<proteinExistence type="predicted"/>
<name>A0ABN2DHL1_9ACTN</name>